<gene>
    <name evidence="4" type="ORF">FHU35_111018</name>
</gene>
<feature type="compositionally biased region" description="Polar residues" evidence="1">
    <location>
        <begin position="41"/>
        <end position="50"/>
    </location>
</feature>
<dbReference type="OrthoDB" id="3268346at2"/>
<sequence length="225" mass="23155">MTRARIILAATAALLTAGLSACNEEGDNASSGGVVIEDPTTGASAGSQVTEGPAPSEAEPPETQGSGEPSETATEESEQPAVQLCEVGDLTVTVKYVDAGAGTVHRALQFTNSGSRTCEIQGFAGVSFVGGEDGHQIGKPADRVGDKGPAITLRAGSQAWAPLASPHAENYDPETCRPEEARGLRIYPPQEYDSLFVPLAETACGNPNLPGEQLKVETLHQGSPS</sequence>
<evidence type="ECO:0000256" key="1">
    <source>
        <dbReference type="SAM" id="MobiDB-lite"/>
    </source>
</evidence>
<dbReference type="PROSITE" id="PS51257">
    <property type="entry name" value="PROKAR_LIPOPROTEIN"/>
    <property type="match status" value="1"/>
</dbReference>
<protein>
    <submittedName>
        <fullName evidence="4">Uncharacterized protein DUF4232</fullName>
    </submittedName>
</protein>
<accession>A0A561V9U8</accession>
<comment type="caution">
    <text evidence="4">The sequence shown here is derived from an EMBL/GenBank/DDBJ whole genome shotgun (WGS) entry which is preliminary data.</text>
</comment>
<evidence type="ECO:0000256" key="2">
    <source>
        <dbReference type="SAM" id="SignalP"/>
    </source>
</evidence>
<dbReference type="InterPro" id="IPR025326">
    <property type="entry name" value="DUF4232"/>
</dbReference>
<dbReference type="Pfam" id="PF14016">
    <property type="entry name" value="DUF4232"/>
    <property type="match status" value="1"/>
</dbReference>
<dbReference type="Proteomes" id="UP000316184">
    <property type="component" value="Unassembled WGS sequence"/>
</dbReference>
<evidence type="ECO:0000259" key="3">
    <source>
        <dbReference type="Pfam" id="PF14016"/>
    </source>
</evidence>
<organism evidence="4 5">
    <name type="scientific">Saccharopolyspora dendranthemae</name>
    <dbReference type="NCBI Taxonomy" id="1181886"/>
    <lineage>
        <taxon>Bacteria</taxon>
        <taxon>Bacillati</taxon>
        <taxon>Actinomycetota</taxon>
        <taxon>Actinomycetes</taxon>
        <taxon>Pseudonocardiales</taxon>
        <taxon>Pseudonocardiaceae</taxon>
        <taxon>Saccharopolyspora</taxon>
    </lineage>
</organism>
<feature type="domain" description="DUF4232" evidence="3">
    <location>
        <begin position="85"/>
        <end position="219"/>
    </location>
</feature>
<evidence type="ECO:0000313" key="5">
    <source>
        <dbReference type="Proteomes" id="UP000316184"/>
    </source>
</evidence>
<dbReference type="AlphaFoldDB" id="A0A561V9U8"/>
<dbReference type="EMBL" id="VIWX01000001">
    <property type="protein sequence ID" value="TWG08399.1"/>
    <property type="molecule type" value="Genomic_DNA"/>
</dbReference>
<dbReference type="RefSeq" id="WP_145737180.1">
    <property type="nucleotide sequence ID" value="NZ_VIWX01000001.1"/>
</dbReference>
<proteinExistence type="predicted"/>
<keyword evidence="5" id="KW-1185">Reference proteome</keyword>
<feature type="chain" id="PRO_5038904816" evidence="2">
    <location>
        <begin position="22"/>
        <end position="225"/>
    </location>
</feature>
<feature type="signal peptide" evidence="2">
    <location>
        <begin position="1"/>
        <end position="21"/>
    </location>
</feature>
<keyword evidence="2" id="KW-0732">Signal</keyword>
<evidence type="ECO:0000313" key="4">
    <source>
        <dbReference type="EMBL" id="TWG08399.1"/>
    </source>
</evidence>
<feature type="region of interest" description="Disordered" evidence="1">
    <location>
        <begin position="26"/>
        <end position="81"/>
    </location>
</feature>
<reference evidence="4 5" key="1">
    <citation type="submission" date="2019-06" db="EMBL/GenBank/DDBJ databases">
        <title>Sequencing the genomes of 1000 actinobacteria strains.</title>
        <authorList>
            <person name="Klenk H.-P."/>
        </authorList>
    </citation>
    <scope>NUCLEOTIDE SEQUENCE [LARGE SCALE GENOMIC DNA]</scope>
    <source>
        <strain evidence="4 5">DSM 46699</strain>
    </source>
</reference>
<feature type="compositionally biased region" description="Polar residues" evidence="1">
    <location>
        <begin position="63"/>
        <end position="72"/>
    </location>
</feature>
<name>A0A561V9U8_9PSEU</name>